<protein>
    <recommendedName>
        <fullName evidence="10">Elongation of very long chain fatty acids protein</fullName>
        <ecNumber evidence="10">2.3.1.199</ecNumber>
    </recommendedName>
    <alternativeName>
        <fullName evidence="10">Very-long-chain 3-oxoacyl-CoA synthase</fullName>
    </alternativeName>
</protein>
<organism evidence="11 12">
    <name type="scientific">Blomia tropicalis</name>
    <name type="common">Mite</name>
    <dbReference type="NCBI Taxonomy" id="40697"/>
    <lineage>
        <taxon>Eukaryota</taxon>
        <taxon>Metazoa</taxon>
        <taxon>Ecdysozoa</taxon>
        <taxon>Arthropoda</taxon>
        <taxon>Chelicerata</taxon>
        <taxon>Arachnida</taxon>
        <taxon>Acari</taxon>
        <taxon>Acariformes</taxon>
        <taxon>Sarcoptiformes</taxon>
        <taxon>Astigmata</taxon>
        <taxon>Glycyphagoidea</taxon>
        <taxon>Echimyopodidae</taxon>
        <taxon>Blomia</taxon>
    </lineage>
</organism>
<dbReference type="GO" id="GO:0034626">
    <property type="term" value="P:fatty acid elongation, polyunsaturated fatty acid"/>
    <property type="evidence" value="ECO:0007669"/>
    <property type="project" value="TreeGrafter"/>
</dbReference>
<dbReference type="InterPro" id="IPR002076">
    <property type="entry name" value="ELO_fam"/>
</dbReference>
<comment type="catalytic activity">
    <reaction evidence="10">
        <text>a very-long-chain acyl-CoA + malonyl-CoA + H(+) = a very-long-chain 3-oxoacyl-CoA + CO2 + CoA</text>
        <dbReference type="Rhea" id="RHEA:32727"/>
        <dbReference type="ChEBI" id="CHEBI:15378"/>
        <dbReference type="ChEBI" id="CHEBI:16526"/>
        <dbReference type="ChEBI" id="CHEBI:57287"/>
        <dbReference type="ChEBI" id="CHEBI:57384"/>
        <dbReference type="ChEBI" id="CHEBI:90725"/>
        <dbReference type="ChEBI" id="CHEBI:90736"/>
        <dbReference type="EC" id="2.3.1.199"/>
    </reaction>
</comment>
<dbReference type="GO" id="GO:0005789">
    <property type="term" value="C:endoplasmic reticulum membrane"/>
    <property type="evidence" value="ECO:0007669"/>
    <property type="project" value="TreeGrafter"/>
</dbReference>
<evidence type="ECO:0000256" key="2">
    <source>
        <dbReference type="ARBA" id="ARBA00022516"/>
    </source>
</evidence>
<keyword evidence="9 10" id="KW-0275">Fatty acid biosynthesis</keyword>
<keyword evidence="2 10" id="KW-0444">Lipid biosynthesis</keyword>
<evidence type="ECO:0000256" key="7">
    <source>
        <dbReference type="ARBA" id="ARBA00023098"/>
    </source>
</evidence>
<feature type="transmembrane region" description="Helical" evidence="10">
    <location>
        <begin position="127"/>
        <end position="145"/>
    </location>
</feature>
<dbReference type="EMBL" id="JAPWDV010000002">
    <property type="protein sequence ID" value="KAJ6219711.1"/>
    <property type="molecule type" value="Genomic_DNA"/>
</dbReference>
<comment type="similarity">
    <text evidence="10">Belongs to the ELO family.</text>
</comment>
<evidence type="ECO:0000256" key="3">
    <source>
        <dbReference type="ARBA" id="ARBA00022679"/>
    </source>
</evidence>
<comment type="subcellular location">
    <subcellularLocation>
        <location evidence="1">Membrane</location>
        <topology evidence="1">Multi-pass membrane protein</topology>
    </subcellularLocation>
</comment>
<sequence>MANLRSEASNHGIRYLLTQYWQENGNPRTTGLPLIREGPWCTFFVIGIYLLFVTKIGPSMMRKRQPYTLRLPMLIYNSSMVVINFYFMFKSLFWLDYGRELANFKYPLWNSERYETEEAREEVWSFYLYWLTKFVDLFDTIFFVLRKKDRQISMLHLYHHSIVPILGWYYIWYVFAVPAVNLFAFLNSTVHVIMYSYYALAGLGPHIQPYLWWKKYITQIQLIQFLLLGIYGVFVYHFSVGYPPFAFWLASSQPPIFFALFANFYIQSYRKAAKKVE</sequence>
<feature type="transmembrane region" description="Helical" evidence="10">
    <location>
        <begin position="74"/>
        <end position="95"/>
    </location>
</feature>
<reference evidence="11" key="1">
    <citation type="submission" date="2022-12" db="EMBL/GenBank/DDBJ databases">
        <title>Genome assemblies of Blomia tropicalis.</title>
        <authorList>
            <person name="Cui Y."/>
        </authorList>
    </citation>
    <scope>NUCLEOTIDE SEQUENCE</scope>
    <source>
        <tissue evidence="11">Adult mites</tissue>
    </source>
</reference>
<feature type="transmembrane region" description="Helical" evidence="10">
    <location>
        <begin position="245"/>
        <end position="266"/>
    </location>
</feature>
<evidence type="ECO:0000313" key="12">
    <source>
        <dbReference type="Proteomes" id="UP001142055"/>
    </source>
</evidence>
<keyword evidence="3 10" id="KW-0808">Transferase</keyword>
<dbReference type="AlphaFoldDB" id="A0A9Q0RMG9"/>
<keyword evidence="8 10" id="KW-0472">Membrane</keyword>
<dbReference type="GO" id="GO:0009922">
    <property type="term" value="F:fatty acid elongase activity"/>
    <property type="evidence" value="ECO:0007669"/>
    <property type="project" value="UniProtKB-EC"/>
</dbReference>
<dbReference type="EC" id="2.3.1.199" evidence="10"/>
<keyword evidence="12" id="KW-1185">Reference proteome</keyword>
<evidence type="ECO:0000256" key="10">
    <source>
        <dbReference type="RuleBase" id="RU361115"/>
    </source>
</evidence>
<feature type="transmembrane region" description="Helical" evidence="10">
    <location>
        <begin position="222"/>
        <end position="239"/>
    </location>
</feature>
<evidence type="ECO:0000256" key="5">
    <source>
        <dbReference type="ARBA" id="ARBA00022832"/>
    </source>
</evidence>
<evidence type="ECO:0000256" key="9">
    <source>
        <dbReference type="ARBA" id="ARBA00023160"/>
    </source>
</evidence>
<evidence type="ECO:0000256" key="6">
    <source>
        <dbReference type="ARBA" id="ARBA00022989"/>
    </source>
</evidence>
<keyword evidence="7 10" id="KW-0443">Lipid metabolism</keyword>
<proteinExistence type="inferred from homology"/>
<name>A0A9Q0RMG9_BLOTA</name>
<evidence type="ECO:0000256" key="1">
    <source>
        <dbReference type="ARBA" id="ARBA00004141"/>
    </source>
</evidence>
<feature type="transmembrane region" description="Helical" evidence="10">
    <location>
        <begin position="34"/>
        <end position="53"/>
    </location>
</feature>
<comment type="caution">
    <text evidence="11">The sequence shown here is derived from an EMBL/GenBank/DDBJ whole genome shotgun (WGS) entry which is preliminary data.</text>
</comment>
<evidence type="ECO:0000256" key="8">
    <source>
        <dbReference type="ARBA" id="ARBA00023136"/>
    </source>
</evidence>
<feature type="transmembrane region" description="Helical" evidence="10">
    <location>
        <begin position="157"/>
        <end position="176"/>
    </location>
</feature>
<evidence type="ECO:0000313" key="11">
    <source>
        <dbReference type="EMBL" id="KAJ6219711.1"/>
    </source>
</evidence>
<dbReference type="OMA" id="LYWLTKF"/>
<dbReference type="PANTHER" id="PTHR11157:SF126">
    <property type="entry name" value="ELONGATION OF VERY LONG CHAIN FATTY ACIDS PROTEIN"/>
    <property type="match status" value="1"/>
</dbReference>
<dbReference type="GO" id="GO:0019367">
    <property type="term" value="P:fatty acid elongation, saturated fatty acid"/>
    <property type="evidence" value="ECO:0007669"/>
    <property type="project" value="TreeGrafter"/>
</dbReference>
<accession>A0A9Q0RMG9</accession>
<dbReference type="PANTHER" id="PTHR11157">
    <property type="entry name" value="FATTY ACID ACYL TRANSFERASE-RELATED"/>
    <property type="match status" value="1"/>
</dbReference>
<gene>
    <name evidence="11" type="ORF">RDWZM_005523</name>
</gene>
<dbReference type="Proteomes" id="UP001142055">
    <property type="component" value="Chromosome 2"/>
</dbReference>
<dbReference type="Pfam" id="PF01151">
    <property type="entry name" value="ELO"/>
    <property type="match status" value="1"/>
</dbReference>
<dbReference type="GO" id="GO:0034625">
    <property type="term" value="P:fatty acid elongation, monounsaturated fatty acid"/>
    <property type="evidence" value="ECO:0007669"/>
    <property type="project" value="TreeGrafter"/>
</dbReference>
<dbReference type="GO" id="GO:0042761">
    <property type="term" value="P:very long-chain fatty acid biosynthetic process"/>
    <property type="evidence" value="ECO:0007669"/>
    <property type="project" value="TreeGrafter"/>
</dbReference>
<dbReference type="GO" id="GO:0030148">
    <property type="term" value="P:sphingolipid biosynthetic process"/>
    <property type="evidence" value="ECO:0007669"/>
    <property type="project" value="TreeGrafter"/>
</dbReference>
<keyword evidence="4 10" id="KW-0812">Transmembrane</keyword>
<evidence type="ECO:0000256" key="4">
    <source>
        <dbReference type="ARBA" id="ARBA00022692"/>
    </source>
</evidence>
<keyword evidence="5 10" id="KW-0276">Fatty acid metabolism</keyword>
<keyword evidence="6 10" id="KW-1133">Transmembrane helix</keyword>